<keyword evidence="3" id="KW-1133">Transmembrane helix</keyword>
<dbReference type="SUPFAM" id="SSF53448">
    <property type="entry name" value="Nucleotide-diphospho-sugar transferases"/>
    <property type="match status" value="1"/>
</dbReference>
<name>A0ABY6GJ30_9PROT</name>
<accession>A0ABY6GJ30</accession>
<dbReference type="InterPro" id="IPR029044">
    <property type="entry name" value="Nucleotide-diphossugar_trans"/>
</dbReference>
<evidence type="ECO:0000256" key="3">
    <source>
        <dbReference type="ARBA" id="ARBA00022989"/>
    </source>
</evidence>
<evidence type="ECO:0000256" key="1">
    <source>
        <dbReference type="ARBA" id="ARBA00004167"/>
    </source>
</evidence>
<proteinExistence type="predicted"/>
<dbReference type="PANTHER" id="PTHR21461">
    <property type="entry name" value="GLYCOSYLTRANSFERASE FAMILY 92 PROTEIN"/>
    <property type="match status" value="1"/>
</dbReference>
<keyword evidence="3" id="KW-0472">Membrane</keyword>
<gene>
    <name evidence="4" type="ORF">N5W20_09335</name>
</gene>
<evidence type="ECO:0000313" key="4">
    <source>
        <dbReference type="EMBL" id="UYH51269.1"/>
    </source>
</evidence>
<keyword evidence="2" id="KW-0812">Transmembrane</keyword>
<organism evidence="4 5">
    <name type="scientific">Candidatus Kirkpatrickella diaphorinae</name>
    <dbReference type="NCBI Taxonomy" id="2984322"/>
    <lineage>
        <taxon>Bacteria</taxon>
        <taxon>Pseudomonadati</taxon>
        <taxon>Pseudomonadota</taxon>
        <taxon>Alphaproteobacteria</taxon>
        <taxon>Acetobacterales</taxon>
        <taxon>Acetobacteraceae</taxon>
        <taxon>Candidatus Kirkpatrickella</taxon>
    </lineage>
</organism>
<dbReference type="RefSeq" id="WP_319806863.1">
    <property type="nucleotide sequence ID" value="NZ_CP107052.1"/>
</dbReference>
<keyword evidence="5" id="KW-1185">Reference proteome</keyword>
<dbReference type="EMBL" id="CP107052">
    <property type="protein sequence ID" value="UYH51269.1"/>
    <property type="molecule type" value="Genomic_DNA"/>
</dbReference>
<reference evidence="4" key="1">
    <citation type="submission" date="2022-10" db="EMBL/GenBank/DDBJ databases">
        <title>Candidatus Kirkpatrella diaphorinas gen. nov., sp. nov., an uncultured endosymbiont identified in a population of Diaphorina citri from Hawaii.</title>
        <authorList>
            <person name="Henry E.M."/>
            <person name="Carlson C.R."/>
            <person name="Kuo Y.-W."/>
        </authorList>
    </citation>
    <scope>NUCLEOTIDE SEQUENCE</scope>
    <source>
        <strain evidence="4">CADCRV1</strain>
    </source>
</reference>
<protein>
    <submittedName>
        <fullName evidence="4">Glycosyltransferase family 2 protein</fullName>
    </submittedName>
</protein>
<sequence>MTGKLPTVAIALFVKDEFSDIAGWIAWHAAMGVRTFFIYDDHSTDGTWEILTAASHCHDIRLRRTDPAAQPDFYQRQRDCFMEVAAECKGQVDWLGFLDGDEYVYLRHYDSLPEFFASVRHASGVAFSWRIYGSSDRVVRPRNLTVEAFTHHATEALDDNVLVKSFIRPEKMGEKYINPHIFDIPAEEYIRPSGKPVKGPIAAQDIEWSDGFVMHFICRSMENYVQRIRRRLDADLSDSIGYWNHFNRNELEDREPLRLIPRAERYLSRIYDRSVALAVRKLSQSFLNPGEGQSDAAISQLDAPSTSRIFRLTTYFGGHLYYAPEKRLCVHASEEYARAHQLQPVYAIVRANTPQFVSLFVPTHPDVFVRLMSDHRLMTRLIYRITPQVDGYVTLQNPINHYYMSYLPLTDGVGIVESNRHEVREWEYVKLTPFDKQDLTSDRDEASAPPPREISVPAMLGWLRQRDALPDNDEFLRAFYQLGPSSRLELMRHVPGLLWNVT</sequence>
<evidence type="ECO:0000256" key="2">
    <source>
        <dbReference type="ARBA" id="ARBA00022692"/>
    </source>
</evidence>
<comment type="subcellular location">
    <subcellularLocation>
        <location evidence="1">Membrane</location>
        <topology evidence="1">Single-pass membrane protein</topology>
    </subcellularLocation>
</comment>
<dbReference type="PANTHER" id="PTHR21461:SF69">
    <property type="entry name" value="GLYCOSYLTRANSFERASE FAMILY 92 PROTEIN"/>
    <property type="match status" value="1"/>
</dbReference>
<dbReference type="Pfam" id="PF13704">
    <property type="entry name" value="Glyco_tranf_2_4"/>
    <property type="match status" value="1"/>
</dbReference>
<dbReference type="Proteomes" id="UP001163831">
    <property type="component" value="Chromosome"/>
</dbReference>
<evidence type="ECO:0000313" key="5">
    <source>
        <dbReference type="Proteomes" id="UP001163831"/>
    </source>
</evidence>